<keyword evidence="1" id="KW-1133">Transmembrane helix</keyword>
<evidence type="ECO:0000313" key="3">
    <source>
        <dbReference type="Proteomes" id="UP000467379"/>
    </source>
</evidence>
<reference evidence="2 3" key="1">
    <citation type="journal article" date="2019" name="Emerg. Microbes Infect.">
        <title>Comprehensive subspecies identification of 175 nontuberculous mycobacteria species based on 7547 genomic profiles.</title>
        <authorList>
            <person name="Matsumoto Y."/>
            <person name="Kinjo T."/>
            <person name="Motooka D."/>
            <person name="Nabeya D."/>
            <person name="Jung N."/>
            <person name="Uechi K."/>
            <person name="Horii T."/>
            <person name="Iida T."/>
            <person name="Fujita J."/>
            <person name="Nakamura S."/>
        </authorList>
    </citation>
    <scope>NUCLEOTIDE SEQUENCE [LARGE SCALE GENOMIC DNA]</scope>
    <source>
        <strain evidence="2 3">JCM 12687</strain>
    </source>
</reference>
<keyword evidence="1" id="KW-0472">Membrane</keyword>
<dbReference type="InterPro" id="IPR023840">
    <property type="entry name" value="T7SS_Rv3446c"/>
</dbReference>
<dbReference type="NCBIfam" id="TIGR03931">
    <property type="entry name" value="T7SS_Rv3446c"/>
    <property type="match status" value="1"/>
</dbReference>
<dbReference type="Proteomes" id="UP000467379">
    <property type="component" value="Chromosome"/>
</dbReference>
<dbReference type="EMBL" id="AP022606">
    <property type="protein sequence ID" value="BBZ10355.1"/>
    <property type="molecule type" value="Genomic_DNA"/>
</dbReference>
<keyword evidence="1" id="KW-0812">Transmembrane</keyword>
<protein>
    <submittedName>
        <fullName evidence="2">Type VII secretion-associated protein</fullName>
    </submittedName>
</protein>
<name>A0ABN6AY00_9MYCO</name>
<accession>A0ABN6AY00</accession>
<sequence length="370" mass="38930">MDGDSGAAALDGVDDPVALVDDRPAAVESLWRTVLQSLLCQHPGRLILIHPSWWTQTRIATVAAAAQGLADDVELKPRTWLLAQRSPLPTVVVEIADRLVVITGSALQAEPRRGEPEQVAEAVARGIARMANRAATVVIDAPGSVPGADVVATMIAERLPDRLAVTQVDDARLQRLAVSAVSGDEQAVDAVVRGRRRYRGFIVLVPLIAAALGVIAYSHHGPPPGGGMATTFLVEGRVAVEVPAGWTTQRVIAGPGSARVQVTSPSDPQLALHVTQSPVGAETLAGAAESLKHAIDAEPAGVFVDFDPTGVSGGRPAVTYREVRAEHDIRWSVVLDGQVRIAIGCQNRRGDEGGMHDVCELAVRSAHALH</sequence>
<keyword evidence="3" id="KW-1185">Reference proteome</keyword>
<feature type="transmembrane region" description="Helical" evidence="1">
    <location>
        <begin position="201"/>
        <end position="219"/>
    </location>
</feature>
<evidence type="ECO:0000313" key="2">
    <source>
        <dbReference type="EMBL" id="BBZ10355.1"/>
    </source>
</evidence>
<gene>
    <name evidence="2" type="ORF">MBRA_05500</name>
</gene>
<organism evidence="2 3">
    <name type="scientific">Mycobacterium branderi</name>
    <dbReference type="NCBI Taxonomy" id="43348"/>
    <lineage>
        <taxon>Bacteria</taxon>
        <taxon>Bacillati</taxon>
        <taxon>Actinomycetota</taxon>
        <taxon>Actinomycetes</taxon>
        <taxon>Mycobacteriales</taxon>
        <taxon>Mycobacteriaceae</taxon>
        <taxon>Mycobacterium</taxon>
    </lineage>
</organism>
<evidence type="ECO:0000256" key="1">
    <source>
        <dbReference type="SAM" id="Phobius"/>
    </source>
</evidence>
<proteinExistence type="predicted"/>